<feature type="compositionally biased region" description="Basic and acidic residues" evidence="1">
    <location>
        <begin position="594"/>
        <end position="609"/>
    </location>
</feature>
<evidence type="ECO:0000313" key="5">
    <source>
        <dbReference type="Proteomes" id="UP000664203"/>
    </source>
</evidence>
<comment type="caution">
    <text evidence="4">The sequence shown here is derived from an EMBL/GenBank/DDBJ whole genome shotgun (WGS) entry which is preliminary data.</text>
</comment>
<feature type="region of interest" description="Disordered" evidence="1">
    <location>
        <begin position="74"/>
        <end position="134"/>
    </location>
</feature>
<keyword evidence="5" id="KW-1185">Reference proteome</keyword>
<keyword evidence="2" id="KW-1133">Transmembrane helix</keyword>
<feature type="compositionally biased region" description="Basic and acidic residues" evidence="1">
    <location>
        <begin position="88"/>
        <end position="100"/>
    </location>
</feature>
<keyword evidence="2" id="KW-0472">Membrane</keyword>
<evidence type="ECO:0000313" key="4">
    <source>
        <dbReference type="EMBL" id="CAF9928045.1"/>
    </source>
</evidence>
<feature type="compositionally biased region" description="Basic and acidic residues" evidence="1">
    <location>
        <begin position="1"/>
        <end position="10"/>
    </location>
</feature>
<reference evidence="4" key="1">
    <citation type="submission" date="2021-03" db="EMBL/GenBank/DDBJ databases">
        <authorList>
            <person name="Tagirdzhanova G."/>
        </authorList>
    </citation>
    <scope>NUCLEOTIDE SEQUENCE</scope>
</reference>
<dbReference type="Gene3D" id="3.40.50.1820">
    <property type="entry name" value="alpha/beta hydrolase"/>
    <property type="match status" value="1"/>
</dbReference>
<dbReference type="Pfam" id="PF04083">
    <property type="entry name" value="Abhydro_lipase"/>
    <property type="match status" value="1"/>
</dbReference>
<feature type="compositionally biased region" description="Low complexity" evidence="1">
    <location>
        <begin position="104"/>
        <end position="114"/>
    </location>
</feature>
<evidence type="ECO:0000259" key="3">
    <source>
        <dbReference type="Pfam" id="PF04083"/>
    </source>
</evidence>
<feature type="region of interest" description="Disordered" evidence="1">
    <location>
        <begin position="312"/>
        <end position="336"/>
    </location>
</feature>
<name>A0A8H3IP16_9LECA</name>
<feature type="region of interest" description="Disordered" evidence="1">
    <location>
        <begin position="577"/>
        <end position="613"/>
    </location>
</feature>
<dbReference type="EMBL" id="CAJPDR010000243">
    <property type="protein sequence ID" value="CAF9928045.1"/>
    <property type="molecule type" value="Genomic_DNA"/>
</dbReference>
<dbReference type="OrthoDB" id="6130531at2759"/>
<feature type="compositionally biased region" description="Basic and acidic residues" evidence="1">
    <location>
        <begin position="19"/>
        <end position="34"/>
    </location>
</feature>
<dbReference type="SUPFAM" id="SSF53474">
    <property type="entry name" value="alpha/beta-Hydrolases"/>
    <property type="match status" value="1"/>
</dbReference>
<dbReference type="InterPro" id="IPR006693">
    <property type="entry name" value="AB_hydrolase_lipase"/>
</dbReference>
<proteinExistence type="predicted"/>
<dbReference type="PANTHER" id="PTHR11005">
    <property type="entry name" value="LYSOSOMAL ACID LIPASE-RELATED"/>
    <property type="match status" value="1"/>
</dbReference>
<evidence type="ECO:0000256" key="2">
    <source>
        <dbReference type="SAM" id="Phobius"/>
    </source>
</evidence>
<organism evidence="4 5">
    <name type="scientific">Alectoria fallacina</name>
    <dbReference type="NCBI Taxonomy" id="1903189"/>
    <lineage>
        <taxon>Eukaryota</taxon>
        <taxon>Fungi</taxon>
        <taxon>Dikarya</taxon>
        <taxon>Ascomycota</taxon>
        <taxon>Pezizomycotina</taxon>
        <taxon>Lecanoromycetes</taxon>
        <taxon>OSLEUM clade</taxon>
        <taxon>Lecanoromycetidae</taxon>
        <taxon>Lecanorales</taxon>
        <taxon>Lecanorineae</taxon>
        <taxon>Parmeliaceae</taxon>
        <taxon>Alectoria</taxon>
    </lineage>
</organism>
<accession>A0A8H3IP16</accession>
<keyword evidence="2" id="KW-0812">Transmembrane</keyword>
<dbReference type="AlphaFoldDB" id="A0A8H3IP16"/>
<dbReference type="InterPro" id="IPR029058">
    <property type="entry name" value="AB_hydrolase_fold"/>
</dbReference>
<feature type="region of interest" description="Disordered" evidence="1">
    <location>
        <begin position="215"/>
        <end position="253"/>
    </location>
</feature>
<dbReference type="Proteomes" id="UP000664203">
    <property type="component" value="Unassembled WGS sequence"/>
</dbReference>
<sequence>MAKKQVERRTSTAIQFTHQSEKLSLHAHQAKDEESQGAMAVEARFITPQDPVIETENGARLPAVPLKEALELNRLRDQVEGQSSESGRQSRDPSRLKHEESVEESSQAESTQSTRPDASLRNAIPPSRTNPLFPELPLYGPPSLLRDIQCIGFRLSSAILSLAFLGVIVLGSAFTSIPLMFRHIVMRLTFRNPDARRPFYEEEKRRQRIRAEEAMEWKHKRRRSESSSKAEDGNDEEQVGQKEEEFEPTEGGPDPLVCDLGYYARRVGLDAEIYEVMTEDGFIIQLVHVYNPKEYTNASPSQRAHGAPVVFTKPLDHDRSSNTSSATSSQSAHPSNKHKYPLLLVHGLLQSSGAYCANDDSSLAFFLCKSGYDVWLGNNRCGFNPQHQLLDTTDPRMWNWNIRQMGVMDLPALVSRVLSETGFPKLGLICHSQGTTETFVALAREQRPDLGDKISVFCALAPAVYAGPLIGKMYIKFMRIISPGMFRIMFGIHSFIPFMMTMHSFLPGRLYGALGYRVFSFLFDWTDDRWDQRLRNRFFQFAPVYVSAESMRWWLGRECFASQKCILATREEGLIEDEEDEEEDDYYTHSTEQSTERMLDHQSHPDRPQPNRSRKAWFDEHVPPFALWVAGADELVDGRRLLRRFERGREPHVRVVHSKIIEGYEHLDVLWAIDSVEKVAKEVRVVLWKTVPEDLRARCRVPKECESVGVWEDPGVIAAERAVK</sequence>
<feature type="compositionally biased region" description="Acidic residues" evidence="1">
    <location>
        <begin position="233"/>
        <end position="248"/>
    </location>
</feature>
<feature type="region of interest" description="Disordered" evidence="1">
    <location>
        <begin position="1"/>
        <end position="43"/>
    </location>
</feature>
<dbReference type="GO" id="GO:0006629">
    <property type="term" value="P:lipid metabolic process"/>
    <property type="evidence" value="ECO:0007669"/>
    <property type="project" value="InterPro"/>
</dbReference>
<feature type="domain" description="Partial AB-hydrolase lipase" evidence="3">
    <location>
        <begin position="262"/>
        <end position="358"/>
    </location>
</feature>
<dbReference type="FunFam" id="3.40.50.1820:FF:000193">
    <property type="entry name" value="Ab-hydrolase associated lipase"/>
    <property type="match status" value="1"/>
</dbReference>
<protein>
    <recommendedName>
        <fullName evidence="3">Partial AB-hydrolase lipase domain-containing protein</fullName>
    </recommendedName>
</protein>
<evidence type="ECO:0000256" key="1">
    <source>
        <dbReference type="SAM" id="MobiDB-lite"/>
    </source>
</evidence>
<feature type="compositionally biased region" description="Low complexity" evidence="1">
    <location>
        <begin position="321"/>
        <end position="334"/>
    </location>
</feature>
<feature type="transmembrane region" description="Helical" evidence="2">
    <location>
        <begin position="158"/>
        <end position="181"/>
    </location>
</feature>
<gene>
    <name evidence="4" type="ORF">ALECFALPRED_003936</name>
</gene>